<evidence type="ECO:0000313" key="5">
    <source>
        <dbReference type="EMBL" id="XCH42999.1"/>
    </source>
</evidence>
<organism evidence="5">
    <name type="scientific">Mycobacterium phage JustASigh</name>
    <dbReference type="NCBI Taxonomy" id="3158894"/>
    <lineage>
        <taxon>Viruses</taxon>
        <taxon>Duplodnaviria</taxon>
        <taxon>Heunggongvirae</taxon>
        <taxon>Uroviricota</taxon>
        <taxon>Caudoviricetes</taxon>
    </lineage>
</organism>
<dbReference type="Pfam" id="PF10145">
    <property type="entry name" value="PhageMin_Tail"/>
    <property type="match status" value="1"/>
</dbReference>
<reference evidence="5" key="1">
    <citation type="submission" date="2024-04" db="EMBL/GenBank/DDBJ databases">
        <authorList>
            <person name="Asai D.J."/>
            <person name="Lewis C.M."/>
            <person name="Viland M.D."/>
            <person name="Garlena R.A."/>
            <person name="Russell D.A."/>
            <person name="Jacobs-Sera D."/>
            <person name="Hatfull G.F."/>
        </authorList>
    </citation>
    <scope>NUCLEOTIDE SEQUENCE</scope>
</reference>
<evidence type="ECO:0000256" key="2">
    <source>
        <dbReference type="ARBA" id="ARBA00022612"/>
    </source>
</evidence>
<evidence type="ECO:0000256" key="1">
    <source>
        <dbReference type="ARBA" id="ARBA00022465"/>
    </source>
</evidence>
<feature type="compositionally biased region" description="Basic and acidic residues" evidence="3">
    <location>
        <begin position="164"/>
        <end position="175"/>
    </location>
</feature>
<keyword evidence="1" id="KW-1245">Viral tail assembly</keyword>
<feature type="region of interest" description="Disordered" evidence="3">
    <location>
        <begin position="1325"/>
        <end position="1363"/>
    </location>
</feature>
<proteinExistence type="predicted"/>
<gene>
    <name evidence="5" type="primary">16</name>
    <name evidence="5" type="ORF">PBI_JUSTASIGH_16</name>
</gene>
<dbReference type="GO" id="GO:0098003">
    <property type="term" value="P:viral tail assembly"/>
    <property type="evidence" value="ECO:0007669"/>
    <property type="project" value="UniProtKB-KW"/>
</dbReference>
<dbReference type="EMBL" id="PP750961">
    <property type="protein sequence ID" value="XCH42999.1"/>
    <property type="molecule type" value="Genomic_DNA"/>
</dbReference>
<dbReference type="PANTHER" id="PTHR37813:SF1">
    <property type="entry name" value="FELS-2 PROPHAGE PROTEIN"/>
    <property type="match status" value="1"/>
</dbReference>
<feature type="domain" description="Phage tail tape measure protein" evidence="4">
    <location>
        <begin position="273"/>
        <end position="475"/>
    </location>
</feature>
<feature type="region of interest" description="Disordered" evidence="3">
    <location>
        <begin position="1124"/>
        <end position="1225"/>
    </location>
</feature>
<name>A0AAU8GLY4_9CAUD</name>
<accession>A0AAU8GLY4</accession>
<dbReference type="InterPro" id="IPR010090">
    <property type="entry name" value="Phage_tape_meas"/>
</dbReference>
<keyword evidence="2" id="KW-1188">Viral release from host cell</keyword>
<dbReference type="SUPFAM" id="SSF57997">
    <property type="entry name" value="Tropomyosin"/>
    <property type="match status" value="1"/>
</dbReference>
<protein>
    <submittedName>
        <fullName evidence="5">Tape measure protein</fullName>
    </submittedName>
</protein>
<dbReference type="NCBIfam" id="TIGR01760">
    <property type="entry name" value="tape_meas_TP901"/>
    <property type="match status" value="1"/>
</dbReference>
<feature type="compositionally biased region" description="Low complexity" evidence="3">
    <location>
        <begin position="148"/>
        <end position="163"/>
    </location>
</feature>
<feature type="region of interest" description="Disordered" evidence="3">
    <location>
        <begin position="109"/>
        <end position="190"/>
    </location>
</feature>
<evidence type="ECO:0000259" key="4">
    <source>
        <dbReference type="Pfam" id="PF10145"/>
    </source>
</evidence>
<feature type="compositionally biased region" description="Basic and acidic residues" evidence="3">
    <location>
        <begin position="1133"/>
        <end position="1217"/>
    </location>
</feature>
<feature type="compositionally biased region" description="Polar residues" evidence="3">
    <location>
        <begin position="1346"/>
        <end position="1359"/>
    </location>
</feature>
<evidence type="ECO:0000256" key="3">
    <source>
        <dbReference type="SAM" id="MobiDB-lite"/>
    </source>
</evidence>
<dbReference type="PANTHER" id="PTHR37813">
    <property type="entry name" value="FELS-2 PROPHAGE PROTEIN"/>
    <property type="match status" value="1"/>
</dbReference>
<sequence length="1386" mass="142458">MAIDEVGYYALPVIPSFQGMDRQVNSQMRKTFGGFGKSLGKDIGDNIGQGLKSSASAVQSAAKAHTQALDKVADATGKVRAEQAKLDAARSNAASRAQAVGTAERRLAELRDDSKATTNQLATAEKQASAARERARNAAAQVTTIEQRVASNRRAEAAATREAQAAERELADARRRTNASGGGRGGLFSGFRTSMQTEGSGLASMAGGIGGKIGGAFMGALAGVVSVAAVASIFKSALDTGIDFERTVNAFSGVTAQLGDTAETNALRMEKMRDAARALGADTQLAGVSARDAGNAMLELAKGGMTADQAMAAARGTLQLATAGQIDAAEAAKIQSAAINTFSLKATDAMHVADLLAAAANASSADVTDLGYALQQGGSVAAGFGVSIEDTLTALTMFSRMGINGSDAGTMLKTSLQAITDQGNPAQGAIEELGLKLYDANRQFVGVESMMKQVAEASKRMSQEEFQAATAVLFGSDAMRASMVAAKGGAQAWDDSAAAVRRQGAAADMAGAQMQGLPGVVEALSNSWEAFKLKLFDVIDGPLITIGNWFTNVISGEGTGPLQQYAENFKSVFASIGDSIGPAKEMLGSLGDAFRQYVMPAITEYQDKLKGPLSDLGRQVGATFRESLPILKAVGMVLGGLLVGAIKVVSVTVPIMIRAFTVGQAVAQRVFQAIKVGATILVEVAKVIGSVFVGAWNLAKTAISAAWSVISPVFDAIKGAFSALGQAAGYVFDTVLVPMWHNFELAASGAAAVLSPIWDGIKAGFSAIGDAATWLWKNAIVPTWEGIKAAMSAGWSAISPIFENLKNAFKSVSDFVSTAWSGLGNIVKAALDAVINAVKAPLRWLGGVLQRVPLSIGPVEIPGAQAAKDLGNSLAGLAAGGVAGRTPKGLLWGPGTGTSDSIIGVDTKGRPTALVSAGEGVVTAKAMNEGGAPVVAALNAGWVPSPELLHAMIPGYRTGGVVDGPDVRAAMSMAGTAYSQGNRTDCSGMVARVILKALGIENSGGLMSTKNAEQWLSKLGFRTGTGGPGAITVGWYDRGPAPNDGHMAMTLSNGQNAEAGGGNGVFTIGSDAKGGDDPSFDQHMYLPIENLYGEGSSSGGSLGGFGGGSYGSVGGGLADAGGSYGYEPASPKQLREAEDRVSDRERTVVEKQALVDERQRKLDSAKPAQRDSMQRQLDNAKDDLMRAERERDQAKDDLAETRRGKPRKGSADGKDGGDSQLGELGSIGSQFLKDTFGLGDLFPDPSQLGIVKLAQSLLGIKYTPQGKGFPWQTGYANGDGTPWSGTPASPLDDLFGGGGGGGGGGGQLPLGMIPGVSSVLPDLGMPGAQPQHQGSGAAPGPVDQSMHVTVNNPQGTPEANEQRIRRTLLNTPRYGTYTANPGVMGK</sequence>